<reference evidence="1 2" key="1">
    <citation type="journal article" date="2016" name="Virus Res.">
        <title>Identification of a novel aviadenovirus, designated pigeon adenovirus 2 in domestic pigeons (Columba livia).</title>
        <authorList>
            <person name="Teske L."/>
            <person name="Rubbenstroth D."/>
            <person name="Meixner M."/>
            <person name="Liere K."/>
            <person name="Bartels H."/>
            <person name="Rautenschlein S."/>
        </authorList>
    </citation>
    <scope>NUCLEOTIDE SEQUENCE [LARGE SCALE GENOMIC DNA]</scope>
    <source>
        <strain evidence="1">YPDS-Y-V1.A19.11-2013</strain>
    </source>
</reference>
<sequence>MACGREDMCCWLDVNQQRRITYRFPLNPGFVFNLKRRFNATVESTDGAHVRLKRKRPFTELEIRDIYLEVEYRQQRVRKKNFFLNSSPRIRLRKPFSLCR</sequence>
<dbReference type="InterPro" id="IPR057648">
    <property type="entry name" value="U_exon-like"/>
</dbReference>
<keyword evidence="2" id="KW-1185">Reference proteome</keyword>
<protein>
    <submittedName>
        <fullName evidence="1">Protein U</fullName>
    </submittedName>
</protein>
<proteinExistence type="predicted"/>
<dbReference type="EMBL" id="KX121164">
    <property type="protein sequence ID" value="AOW42085.1"/>
    <property type="molecule type" value="Genomic_DNA"/>
</dbReference>
<dbReference type="Pfam" id="PF23683">
    <property type="entry name" value="U_exon"/>
    <property type="match status" value="1"/>
</dbReference>
<evidence type="ECO:0000313" key="2">
    <source>
        <dbReference type="Proteomes" id="UP000201673"/>
    </source>
</evidence>
<name>A0A1D8QMB8_9ADEN</name>
<dbReference type="KEGG" id="vg:29997542"/>
<dbReference type="Proteomes" id="UP000201673">
    <property type="component" value="Segment"/>
</dbReference>
<dbReference type="GeneID" id="29997542"/>
<dbReference type="OrthoDB" id="25465at10239"/>
<gene>
    <name evidence="1" type="primary">pU</name>
</gene>
<evidence type="ECO:0000313" key="1">
    <source>
        <dbReference type="EMBL" id="AOW42085.1"/>
    </source>
</evidence>
<organism evidence="1 2">
    <name type="scientific">Pigeon adenovirus 2</name>
    <dbReference type="NCBI Taxonomy" id="1907767"/>
    <lineage>
        <taxon>Viruses</taxon>
        <taxon>Varidnaviria</taxon>
        <taxon>Bamfordvirae</taxon>
        <taxon>Preplasmiviricota</taxon>
        <taxon>Polisuviricotina</taxon>
        <taxon>Pharingeaviricetes</taxon>
        <taxon>Rowavirales</taxon>
        <taxon>Adenoviridae</taxon>
        <taxon>Aviadenovirus</taxon>
        <taxon>Aviadenovirus columbidae</taxon>
        <taxon>Pigeon aviadenovirus B</taxon>
    </lineage>
</organism>
<accession>A0A1D8QMB8</accession>
<dbReference type="RefSeq" id="YP_009310445.1">
    <property type="nucleotide sequence ID" value="NC_031503.1"/>
</dbReference>